<gene>
    <name evidence="1" type="ordered locus">Hoch_1617</name>
</gene>
<dbReference type="AlphaFoldDB" id="D0LWS0"/>
<sequence>MTSWYQRRAASAAKPGRAPSSRTSVRGRGRWAPSALALLSLGLAAGCQGSFGDGSSDVIIGDGEAPDFADVGTVAECEVDALLAPHSYGNKVKSLLTGLPLEEGELQQLEGGDDELAPLIDEWLSTPEAETRLRGFFATAFQQNLLDDDSFGYMMGNPARRLGVFDEPGSDRVDVMFNANFGTFLQTGLAELDASCAVEDVTVVDTTQFAEGEWRLQTNPPSHFVFNAMLGRTDRVGFFSTPGFMGTWQTNEDNSARVTINQMLIVALGASFEGVAVSDFSPIELDAEHAEPGTECYGCHQTLDPMRDFIRGSWTNFYGQQLDENRQSLTGQFVFKEARSSGQGVVALADMLAEHPLFARGWAQKLCYFANSAACPEGEEFDRVVKAFTESGHDFRVLVRELLSSPLVTGEACVATSASGTSATIARRALFCDQISQRLGITDACGVSTPFKRQSQLQKKLGRTLASVPDDSFSRAIVEPVVIGETSMFTRANREAACTILANDGYEQVFSGMSREDIIVVLVENLMGLPPSDPRHQGALEILDSHVSDALEAGEDERTSLESAFAFACMSPSLAGSGF</sequence>
<accession>D0LWS0</accession>
<proteinExistence type="predicted"/>
<organism evidence="1 2">
    <name type="scientific">Haliangium ochraceum (strain DSM 14365 / JCM 11303 / SMP-2)</name>
    <dbReference type="NCBI Taxonomy" id="502025"/>
    <lineage>
        <taxon>Bacteria</taxon>
        <taxon>Pseudomonadati</taxon>
        <taxon>Myxococcota</taxon>
        <taxon>Polyangia</taxon>
        <taxon>Haliangiales</taxon>
        <taxon>Kofleriaceae</taxon>
        <taxon>Haliangium</taxon>
    </lineage>
</organism>
<evidence type="ECO:0000313" key="1">
    <source>
        <dbReference type="EMBL" id="ACY14167.1"/>
    </source>
</evidence>
<reference evidence="1 2" key="1">
    <citation type="journal article" date="2010" name="Stand. Genomic Sci.">
        <title>Complete genome sequence of Haliangium ochraceum type strain (SMP-2).</title>
        <authorList>
            <consortium name="US DOE Joint Genome Institute (JGI-PGF)"/>
            <person name="Ivanova N."/>
            <person name="Daum C."/>
            <person name="Lang E."/>
            <person name="Abt B."/>
            <person name="Kopitz M."/>
            <person name="Saunders E."/>
            <person name="Lapidus A."/>
            <person name="Lucas S."/>
            <person name="Glavina Del Rio T."/>
            <person name="Nolan M."/>
            <person name="Tice H."/>
            <person name="Copeland A."/>
            <person name="Cheng J.F."/>
            <person name="Chen F."/>
            <person name="Bruce D."/>
            <person name="Goodwin L."/>
            <person name="Pitluck S."/>
            <person name="Mavromatis K."/>
            <person name="Pati A."/>
            <person name="Mikhailova N."/>
            <person name="Chen A."/>
            <person name="Palaniappan K."/>
            <person name="Land M."/>
            <person name="Hauser L."/>
            <person name="Chang Y.J."/>
            <person name="Jeffries C.D."/>
            <person name="Detter J.C."/>
            <person name="Brettin T."/>
            <person name="Rohde M."/>
            <person name="Goker M."/>
            <person name="Bristow J."/>
            <person name="Markowitz V."/>
            <person name="Eisen J.A."/>
            <person name="Hugenholtz P."/>
            <person name="Kyrpides N.C."/>
            <person name="Klenk H.P."/>
        </authorList>
    </citation>
    <scope>NUCLEOTIDE SEQUENCE [LARGE SCALE GENOMIC DNA]</scope>
    <source>
        <strain evidence="2">DSM 14365 / CIP 107738 / JCM 11303 / AJ 13395 / SMP-2</strain>
    </source>
</reference>
<dbReference type="STRING" id="502025.Hoch_1617"/>
<dbReference type="EMBL" id="CP001804">
    <property type="protein sequence ID" value="ACY14167.1"/>
    <property type="molecule type" value="Genomic_DNA"/>
</dbReference>
<protein>
    <recommendedName>
        <fullName evidence="3">DUF1585 domain-containing protein</fullName>
    </recommendedName>
</protein>
<name>D0LWS0_HALO1</name>
<evidence type="ECO:0008006" key="3">
    <source>
        <dbReference type="Google" id="ProtNLM"/>
    </source>
</evidence>
<dbReference type="Proteomes" id="UP000001880">
    <property type="component" value="Chromosome"/>
</dbReference>
<evidence type="ECO:0000313" key="2">
    <source>
        <dbReference type="Proteomes" id="UP000001880"/>
    </source>
</evidence>
<dbReference type="RefSeq" id="WP_012826775.1">
    <property type="nucleotide sequence ID" value="NC_013440.1"/>
</dbReference>
<dbReference type="KEGG" id="hoh:Hoch_1617"/>
<keyword evidence="2" id="KW-1185">Reference proteome</keyword>
<dbReference type="HOGENOM" id="CLU_470727_0_0_7"/>
<dbReference type="OrthoDB" id="5377131at2"/>